<feature type="transmembrane region" description="Helical" evidence="2">
    <location>
        <begin position="660"/>
        <end position="683"/>
    </location>
</feature>
<keyword evidence="2" id="KW-0472">Membrane</keyword>
<feature type="region of interest" description="Disordered" evidence="1">
    <location>
        <begin position="545"/>
        <end position="575"/>
    </location>
</feature>
<dbReference type="EMBL" id="VLTO01000005">
    <property type="protein sequence ID" value="KAA0177187.1"/>
    <property type="molecule type" value="Genomic_DNA"/>
</dbReference>
<keyword evidence="2" id="KW-0812">Transmembrane</keyword>
<accession>A0A5A8EKK7</accession>
<comment type="caution">
    <text evidence="3">The sequence shown here is derived from an EMBL/GenBank/DDBJ whole genome shotgun (WGS) entry which is preliminary data.</text>
</comment>
<feature type="transmembrane region" description="Helical" evidence="2">
    <location>
        <begin position="174"/>
        <end position="200"/>
    </location>
</feature>
<reference evidence="3 4" key="1">
    <citation type="submission" date="2019-07" db="EMBL/GenBank/DDBJ databases">
        <title>Genomes of Cafeteria roenbergensis.</title>
        <authorList>
            <person name="Fischer M.G."/>
            <person name="Hackl T."/>
            <person name="Roman M."/>
        </authorList>
    </citation>
    <scope>NUCLEOTIDE SEQUENCE [LARGE SCALE GENOMIC DNA]</scope>
    <source>
        <strain evidence="3 4">E4-10P</strain>
    </source>
</reference>
<feature type="transmembrane region" description="Helical" evidence="2">
    <location>
        <begin position="102"/>
        <end position="121"/>
    </location>
</feature>
<protein>
    <submittedName>
        <fullName evidence="3">Uncharacterized protein</fullName>
    </submittedName>
</protein>
<feature type="region of interest" description="Disordered" evidence="1">
    <location>
        <begin position="421"/>
        <end position="457"/>
    </location>
</feature>
<feature type="compositionally biased region" description="Low complexity" evidence="1">
    <location>
        <begin position="430"/>
        <end position="441"/>
    </location>
</feature>
<evidence type="ECO:0000256" key="2">
    <source>
        <dbReference type="SAM" id="Phobius"/>
    </source>
</evidence>
<name>A0A5A8EKK7_CAFRO</name>
<keyword evidence="2" id="KW-1133">Transmembrane helix</keyword>
<evidence type="ECO:0000313" key="4">
    <source>
        <dbReference type="Proteomes" id="UP000322899"/>
    </source>
</evidence>
<feature type="transmembrane region" description="Helical" evidence="2">
    <location>
        <begin position="220"/>
        <end position="240"/>
    </location>
</feature>
<dbReference type="AlphaFoldDB" id="A0A5A8EKK7"/>
<feature type="compositionally biased region" description="Low complexity" evidence="1">
    <location>
        <begin position="557"/>
        <end position="574"/>
    </location>
</feature>
<gene>
    <name evidence="3" type="ORF">FNF27_01516</name>
</gene>
<proteinExistence type="predicted"/>
<dbReference type="Proteomes" id="UP000322899">
    <property type="component" value="Unassembled WGS sequence"/>
</dbReference>
<feature type="transmembrane region" description="Helical" evidence="2">
    <location>
        <begin position="27"/>
        <end position="46"/>
    </location>
</feature>
<evidence type="ECO:0000256" key="1">
    <source>
        <dbReference type="SAM" id="MobiDB-lite"/>
    </source>
</evidence>
<evidence type="ECO:0000313" key="3">
    <source>
        <dbReference type="EMBL" id="KAA0177187.1"/>
    </source>
</evidence>
<organism evidence="3 4">
    <name type="scientific">Cafeteria roenbergensis</name>
    <name type="common">Marine flagellate</name>
    <dbReference type="NCBI Taxonomy" id="33653"/>
    <lineage>
        <taxon>Eukaryota</taxon>
        <taxon>Sar</taxon>
        <taxon>Stramenopiles</taxon>
        <taxon>Bigyra</taxon>
        <taxon>Opalozoa</taxon>
        <taxon>Bicosoecida</taxon>
        <taxon>Cafeteriaceae</taxon>
        <taxon>Cafeteria</taxon>
    </lineage>
</organism>
<sequence>MIAPRPSSSAVEGGGVATCRHCRAARVLVAAVALAWVLAVPIAGAISNRIRGGMPPKIPNPPGGGDIWTHDGGNRIVMAGATGLFLAVSTLRPGKGLVVGTHYMAVSYFAFFVGWGTYFAIGHERNARQRVGSFDWLYGPITDVFGVDGGQRLLWRDLLAMSLRGSMQSVPQGIALLLAGFGPLPMFSGLMMGPLYWLAFQMPSIKTDPPKGYFDRGTELGEAAFGYWLWVCIALAMLVFHVRGQCSLAPAHERDAPCGACGRGPRNAAGYRAMSCPRLGGPPGEDDARACCCLVPSQAEMPPAGARPAGVQTLCGLRPVLCRPWIALSEEIVAAPVSWLSGPACVLLHLFLLTHEVLFALSLASYSHVHQKDHRNHAQTMLGLGVSLGATAAGHLVLVRAQCLAAAVAVPPEEAVATARRGGPASLEASPSLPGPLLRPLTAGQAGAAPRSGASDASGLGARTLWERYVASSRSRRAKAEGRVLAPAEARRPPVEYGASQSVNAYEAAASSGTLLGIEASPQPADLAAHLSDVHSGHAIRAAMGEDPRWQDEDGEASLSARRAARSAPRSSSSSCCCHRDTVGEWGCFGGMDASAAIATGHLAPLLLEAATAPRGATAASSAEIHGPSRAMEGQDCIRLWLCSRPTARNLATPHGAAHLLLVAVCVAWYVVWFFGTLVLVGLDTHPWGSWAGASG</sequence>